<comment type="caution">
    <text evidence="1">The sequence shown here is derived from an EMBL/GenBank/DDBJ whole genome shotgun (WGS) entry which is preliminary data.</text>
</comment>
<protein>
    <submittedName>
        <fullName evidence="1">Uncharacterized protein</fullName>
    </submittedName>
</protein>
<evidence type="ECO:0000313" key="2">
    <source>
        <dbReference type="Proteomes" id="UP000054988"/>
    </source>
</evidence>
<dbReference type="AlphaFoldDB" id="A0A0W0G957"/>
<dbReference type="Proteomes" id="UP000054988">
    <property type="component" value="Unassembled WGS sequence"/>
</dbReference>
<sequence length="365" mass="41772">MSDINIYLAGCISDVSASLPFLSDYMDKRRNTRIFIFSHLRTASHLLFRIMESHPSLTTKQYPFMEAFLFGPERLSVRRTDSLDDFFANDGGKFAGHTFQKCLDDMETLIKDIESEGKYVMLKEHTVHLITSRVHEANIEEKRPFRPTPVLQDHCLDLDEAQRVDAMRTTTALPIPNPTILPDRLLKTLTPVFIIRHPALVFPSYLRASKIFGATAFDDDAPFYMTLKWQRLLLDFYKTWYSCPEGAKSAGPGREHFPIVIDADKLINDSHGQIDKLCRLLGLDPAPIRFTWEAQDRSGNRAQAAFLTTISNSTGVIKSKGSKLPVLEDEAREWAKEWDVETVQAMKSRTEDAMEDYEYMLKHSI</sequence>
<gene>
    <name evidence="1" type="ORF">WG66_2305</name>
</gene>
<organism evidence="1 2">
    <name type="scientific">Moniliophthora roreri</name>
    <name type="common">Frosty pod rot fungus</name>
    <name type="synonym">Monilia roreri</name>
    <dbReference type="NCBI Taxonomy" id="221103"/>
    <lineage>
        <taxon>Eukaryota</taxon>
        <taxon>Fungi</taxon>
        <taxon>Dikarya</taxon>
        <taxon>Basidiomycota</taxon>
        <taxon>Agaricomycotina</taxon>
        <taxon>Agaricomycetes</taxon>
        <taxon>Agaricomycetidae</taxon>
        <taxon>Agaricales</taxon>
        <taxon>Marasmiineae</taxon>
        <taxon>Marasmiaceae</taxon>
        <taxon>Moniliophthora</taxon>
    </lineage>
</organism>
<dbReference type="InterPro" id="IPR027417">
    <property type="entry name" value="P-loop_NTPase"/>
</dbReference>
<proteinExistence type="predicted"/>
<dbReference type="EMBL" id="LATX01000775">
    <property type="protein sequence ID" value="KTB45107.1"/>
    <property type="molecule type" value="Genomic_DNA"/>
</dbReference>
<evidence type="ECO:0000313" key="1">
    <source>
        <dbReference type="EMBL" id="KTB45107.1"/>
    </source>
</evidence>
<dbReference type="Gene3D" id="3.40.50.300">
    <property type="entry name" value="P-loop containing nucleotide triphosphate hydrolases"/>
    <property type="match status" value="1"/>
</dbReference>
<dbReference type="PANTHER" id="PTHR48312:SF1">
    <property type="entry name" value="SULFOTRANSFERASE"/>
    <property type="match status" value="1"/>
</dbReference>
<dbReference type="PANTHER" id="PTHR48312">
    <property type="match status" value="1"/>
</dbReference>
<dbReference type="SUPFAM" id="SSF52540">
    <property type="entry name" value="P-loop containing nucleoside triphosphate hydrolases"/>
    <property type="match status" value="1"/>
</dbReference>
<name>A0A0W0G957_MONRR</name>
<accession>A0A0W0G957</accession>
<reference evidence="1 2" key="1">
    <citation type="submission" date="2015-12" db="EMBL/GenBank/DDBJ databases">
        <title>Draft genome sequence of Moniliophthora roreri, the causal agent of frosty pod rot of cacao.</title>
        <authorList>
            <person name="Aime M.C."/>
            <person name="Diaz-Valderrama J.R."/>
            <person name="Kijpornyongpan T."/>
            <person name="Phillips-Mora W."/>
        </authorList>
    </citation>
    <scope>NUCLEOTIDE SEQUENCE [LARGE SCALE GENOMIC DNA]</scope>
    <source>
        <strain evidence="1 2">MCA 2952</strain>
    </source>
</reference>